<name>A0A6S7IU91_PARCT</name>
<dbReference type="AlphaFoldDB" id="A0A6S7IU91"/>
<accession>A0A6S7IU91</accession>
<sequence>MIQHYFVDYKIPFHKTGSYPIFDTPTPNPHSSPHHPRKISMRTKMAAFRLVRPFQALLRARQTVPVVKSMQKIFVNQSSVNGPQCIYVSSFKRFQSTISTEEGTDATTETEKTKSWFIRWLHGEIPEQKLATEEEINERRTLLEKVQEMYFANPPKAPGVEFYTEAFHLLIKYNDRVGVENLYEVMKEEKIPADDKLIEEIETYIVKAREEAWYN</sequence>
<dbReference type="OrthoDB" id="5984038at2759"/>
<keyword evidence="2" id="KW-1185">Reference proteome</keyword>
<reference evidence="1" key="1">
    <citation type="submission" date="2020-04" db="EMBL/GenBank/DDBJ databases">
        <authorList>
            <person name="Alioto T."/>
            <person name="Alioto T."/>
            <person name="Gomez Garrido J."/>
        </authorList>
    </citation>
    <scope>NUCLEOTIDE SEQUENCE</scope>
    <source>
        <strain evidence="1">A484AB</strain>
    </source>
</reference>
<protein>
    <submittedName>
        <fullName evidence="1">Uncharacterized protein</fullName>
    </submittedName>
</protein>
<proteinExistence type="predicted"/>
<gene>
    <name evidence="1" type="ORF">PACLA_8A056621</name>
</gene>
<evidence type="ECO:0000313" key="1">
    <source>
        <dbReference type="EMBL" id="CAB4009162.1"/>
    </source>
</evidence>
<evidence type="ECO:0000313" key="2">
    <source>
        <dbReference type="Proteomes" id="UP001152795"/>
    </source>
</evidence>
<organism evidence="1 2">
    <name type="scientific">Paramuricea clavata</name>
    <name type="common">Red gorgonian</name>
    <name type="synonym">Violescent sea-whip</name>
    <dbReference type="NCBI Taxonomy" id="317549"/>
    <lineage>
        <taxon>Eukaryota</taxon>
        <taxon>Metazoa</taxon>
        <taxon>Cnidaria</taxon>
        <taxon>Anthozoa</taxon>
        <taxon>Octocorallia</taxon>
        <taxon>Malacalcyonacea</taxon>
        <taxon>Plexauridae</taxon>
        <taxon>Paramuricea</taxon>
    </lineage>
</organism>
<comment type="caution">
    <text evidence="1">The sequence shown here is derived from an EMBL/GenBank/DDBJ whole genome shotgun (WGS) entry which is preliminary data.</text>
</comment>
<dbReference type="Proteomes" id="UP001152795">
    <property type="component" value="Unassembled WGS sequence"/>
</dbReference>
<dbReference type="EMBL" id="CACRXK020006361">
    <property type="protein sequence ID" value="CAB4009162.1"/>
    <property type="molecule type" value="Genomic_DNA"/>
</dbReference>